<comment type="caution">
    <text evidence="1">The sequence shown here is derived from an EMBL/GenBank/DDBJ whole genome shotgun (WGS) entry which is preliminary data.</text>
</comment>
<evidence type="ECO:0000313" key="1">
    <source>
        <dbReference type="EMBL" id="GMR48014.1"/>
    </source>
</evidence>
<proteinExistence type="predicted"/>
<gene>
    <name evidence="1" type="ORF">PMAYCL1PPCAC_18209</name>
</gene>
<organism evidence="1 2">
    <name type="scientific">Pristionchus mayeri</name>
    <dbReference type="NCBI Taxonomy" id="1317129"/>
    <lineage>
        <taxon>Eukaryota</taxon>
        <taxon>Metazoa</taxon>
        <taxon>Ecdysozoa</taxon>
        <taxon>Nematoda</taxon>
        <taxon>Chromadorea</taxon>
        <taxon>Rhabditida</taxon>
        <taxon>Rhabditina</taxon>
        <taxon>Diplogasteromorpha</taxon>
        <taxon>Diplogasteroidea</taxon>
        <taxon>Neodiplogasteridae</taxon>
        <taxon>Pristionchus</taxon>
    </lineage>
</organism>
<protein>
    <submittedName>
        <fullName evidence="1">Uncharacterized protein</fullName>
    </submittedName>
</protein>
<keyword evidence="2" id="KW-1185">Reference proteome</keyword>
<accession>A0AAN5I181</accession>
<dbReference type="EMBL" id="BTRK01000004">
    <property type="protein sequence ID" value="GMR48014.1"/>
    <property type="molecule type" value="Genomic_DNA"/>
</dbReference>
<name>A0AAN5I181_9BILA</name>
<dbReference type="AlphaFoldDB" id="A0AAN5I181"/>
<dbReference type="Proteomes" id="UP001328107">
    <property type="component" value="Unassembled WGS sequence"/>
</dbReference>
<evidence type="ECO:0000313" key="2">
    <source>
        <dbReference type="Proteomes" id="UP001328107"/>
    </source>
</evidence>
<reference evidence="2" key="1">
    <citation type="submission" date="2022-10" db="EMBL/GenBank/DDBJ databases">
        <title>Genome assembly of Pristionchus species.</title>
        <authorList>
            <person name="Yoshida K."/>
            <person name="Sommer R.J."/>
        </authorList>
    </citation>
    <scope>NUCLEOTIDE SEQUENCE [LARGE SCALE GENOMIC DNA]</scope>
    <source>
        <strain evidence="2">RS5460</strain>
    </source>
</reference>
<sequence>MVMTRDDCISVQTRQDGQSVVAASIVSLNPPIIQDSTSVLQISGFPVEVERGDYCYLLLECSTRPFKCIQITPIPPQLVSIARLQLSLYRRRGKRL</sequence>